<feature type="transmembrane region" description="Helical" evidence="1">
    <location>
        <begin position="420"/>
        <end position="444"/>
    </location>
</feature>
<dbReference type="AlphaFoldDB" id="A0A1Y1V3N9"/>
<keyword evidence="1" id="KW-1133">Transmembrane helix</keyword>
<evidence type="ECO:0000256" key="1">
    <source>
        <dbReference type="SAM" id="Phobius"/>
    </source>
</evidence>
<comment type="caution">
    <text evidence="2">The sequence shown here is derived from an EMBL/GenBank/DDBJ whole genome shotgun (WGS) entry which is preliminary data.</text>
</comment>
<reference evidence="2 3" key="2">
    <citation type="submission" date="2016-08" db="EMBL/GenBank/DDBJ databases">
        <title>Pervasive Adenine N6-methylation of Active Genes in Fungi.</title>
        <authorList>
            <consortium name="DOE Joint Genome Institute"/>
            <person name="Mondo S.J."/>
            <person name="Dannebaum R.O."/>
            <person name="Kuo R.C."/>
            <person name="Labutti K."/>
            <person name="Haridas S."/>
            <person name="Kuo A."/>
            <person name="Salamov A."/>
            <person name="Ahrendt S.R."/>
            <person name="Lipzen A."/>
            <person name="Sullivan W."/>
            <person name="Andreopoulos W.B."/>
            <person name="Clum A."/>
            <person name="Lindquist E."/>
            <person name="Daum C."/>
            <person name="Ramamoorthy G.K."/>
            <person name="Gryganskyi A."/>
            <person name="Culley D."/>
            <person name="Magnuson J.K."/>
            <person name="James T.Y."/>
            <person name="O'Malley M.A."/>
            <person name="Stajich J.E."/>
            <person name="Spatafora J.W."/>
            <person name="Visel A."/>
            <person name="Grigoriev I.V."/>
        </authorList>
    </citation>
    <scope>NUCLEOTIDE SEQUENCE [LARGE SCALE GENOMIC DNA]</scope>
    <source>
        <strain evidence="3">finn</strain>
    </source>
</reference>
<feature type="transmembrane region" description="Helical" evidence="1">
    <location>
        <begin position="528"/>
        <end position="550"/>
    </location>
</feature>
<dbReference type="STRING" id="1754191.A0A1Y1V3N9"/>
<feature type="transmembrane region" description="Helical" evidence="1">
    <location>
        <begin position="7"/>
        <end position="30"/>
    </location>
</feature>
<gene>
    <name evidence="2" type="ORF">BCR36DRAFT_356547</name>
</gene>
<dbReference type="InterPro" id="IPR006059">
    <property type="entry name" value="SBP"/>
</dbReference>
<proteinExistence type="predicted"/>
<feature type="transmembrane region" description="Helical" evidence="1">
    <location>
        <begin position="636"/>
        <end position="660"/>
    </location>
</feature>
<protein>
    <submittedName>
        <fullName evidence="2">Periplasmic binding protein-like II</fullName>
    </submittedName>
</protein>
<dbReference type="Proteomes" id="UP000193719">
    <property type="component" value="Unassembled WGS sequence"/>
</dbReference>
<feature type="transmembrane region" description="Helical" evidence="1">
    <location>
        <begin position="486"/>
        <end position="508"/>
    </location>
</feature>
<dbReference type="PANTHER" id="PTHR43649">
    <property type="entry name" value="ARABINOSE-BINDING PROTEIN-RELATED"/>
    <property type="match status" value="1"/>
</dbReference>
<keyword evidence="1" id="KW-0812">Transmembrane</keyword>
<organism evidence="2 3">
    <name type="scientific">Piromyces finnis</name>
    <dbReference type="NCBI Taxonomy" id="1754191"/>
    <lineage>
        <taxon>Eukaryota</taxon>
        <taxon>Fungi</taxon>
        <taxon>Fungi incertae sedis</taxon>
        <taxon>Chytridiomycota</taxon>
        <taxon>Chytridiomycota incertae sedis</taxon>
        <taxon>Neocallimastigomycetes</taxon>
        <taxon>Neocallimastigales</taxon>
        <taxon>Neocallimastigaceae</taxon>
        <taxon>Piromyces</taxon>
    </lineage>
</organism>
<feature type="transmembrane region" description="Helical" evidence="1">
    <location>
        <begin position="570"/>
        <end position="595"/>
    </location>
</feature>
<dbReference type="OrthoDB" id="10437227at2759"/>
<evidence type="ECO:0000313" key="3">
    <source>
        <dbReference type="Proteomes" id="UP000193719"/>
    </source>
</evidence>
<dbReference type="Pfam" id="PF13416">
    <property type="entry name" value="SBP_bac_8"/>
    <property type="match status" value="1"/>
</dbReference>
<dbReference type="EMBL" id="MCFH01000034">
    <property type="protein sequence ID" value="ORX46582.1"/>
    <property type="molecule type" value="Genomic_DNA"/>
</dbReference>
<dbReference type="SUPFAM" id="SSF53850">
    <property type="entry name" value="Periplasmic binding protein-like II"/>
    <property type="match status" value="1"/>
</dbReference>
<keyword evidence="1" id="KW-0472">Membrane</keyword>
<dbReference type="InterPro" id="IPR050490">
    <property type="entry name" value="Bact_solute-bd_prot1"/>
</dbReference>
<keyword evidence="3" id="KW-1185">Reference proteome</keyword>
<dbReference type="Gene3D" id="3.40.190.10">
    <property type="entry name" value="Periplasmic binding protein-like II"/>
    <property type="match status" value="2"/>
</dbReference>
<name>A0A1Y1V3N9_9FUNG</name>
<evidence type="ECO:0000313" key="2">
    <source>
        <dbReference type="EMBL" id="ORX46582.1"/>
    </source>
</evidence>
<feature type="transmembrane region" description="Helical" evidence="1">
    <location>
        <begin position="456"/>
        <end position="474"/>
    </location>
</feature>
<reference evidence="2 3" key="1">
    <citation type="submission" date="2016-08" db="EMBL/GenBank/DDBJ databases">
        <title>Genomes of anaerobic fungi encode conserved fungal cellulosomes for biomass hydrolysis.</title>
        <authorList>
            <consortium name="DOE Joint Genome Institute"/>
            <person name="Haitjema C.H."/>
            <person name="Gilmore S.P."/>
            <person name="Henske J.K."/>
            <person name="Solomon K.V."/>
            <person name="De Groot R."/>
            <person name="Kuo A."/>
            <person name="Mondo S.J."/>
            <person name="Salamov A.A."/>
            <person name="Labutti K."/>
            <person name="Zhao Z."/>
            <person name="Chiniquy J."/>
            <person name="Barry K."/>
            <person name="Brewer H.M."/>
            <person name="Purvine S.O."/>
            <person name="Wright A.T."/>
            <person name="Boxma B."/>
            <person name="Van Alen T."/>
            <person name="Hackstein J.H."/>
            <person name="Baker S.E."/>
            <person name="Grigoriev I.V."/>
            <person name="O'Malley M.A."/>
        </authorList>
    </citation>
    <scope>NUCLEOTIDE SEQUENCE [LARGE SCALE GENOMIC DNA]</scope>
    <source>
        <strain evidence="3">finn</strain>
    </source>
</reference>
<feature type="transmembrane region" description="Helical" evidence="1">
    <location>
        <begin position="607"/>
        <end position="630"/>
    </location>
</feature>
<accession>A0A1Y1V3N9</accession>
<sequence>MRKIHIIYFITYAYSLIYFTIAKTVNLAVINYDTYTNLYSTIESRFNEYSKSNNLGIELKITTFSKKNTTLGLTGYDSTIDDLIQQKSTEYDMYYFDPVNIKKYSTHFADLTHLLPKDHLNMYSSNNIDQICKYNNQWVGLPLSMKFMVLYSNIKYLEKYNKRVPLTWDELIQTTKYILNQEQQNNNSELIGYNGYFSDVDNSICSFYDFIYSFRNSKDSPLPEMTSQTAIKALNKMKEVKDNISSNDLYKANDQYTTMLMYKENILFAKYWDLGNISGYKMSPMPGDHEGVNGSCLEAFNIGINNYISNHQKKAAAEVLRYLTSIDEQKNIIVMKFDLFSGISSIYDDKDVCSKVECATAKNIQGISKPSSSVNNYETFSMSVIDYINEFLFGDRSEIDTLTDINDITKIYYFSKSDTVGLIFFISLLVVFYVIFLSPLLLFVPRFENNFKFMNVDSWIIYTMGSLLIVGSEFTKFEKLNETKCYLNHILMTMGYTLIFIPVLYQLIINYPKSNSFSEWVRNHKSSFFFLLILLEIVFNILMLITPFESKNILIENNKNYNMCKFSSTIHGYLLSLPQFLTMIIFYSFSCFLIYTEWKVEETKNEIKSLSGVMCIDGILIILLNLVDFVNINNYIIYYSIHAFLIIIFSLSNHIYLFILRLIFGNIIIRPQEDNMIEKLFLFNDESNSDDNITSFSFI</sequence>